<dbReference type="STRING" id="471704.A0A151J2Y3"/>
<keyword evidence="2" id="KW-1185">Reference proteome</keyword>
<proteinExistence type="predicted"/>
<protein>
    <recommendedName>
        <fullName evidence="3">DDE Tnp4 domain-containing protein</fullName>
    </recommendedName>
</protein>
<evidence type="ECO:0000313" key="1">
    <source>
        <dbReference type="EMBL" id="KYN16531.1"/>
    </source>
</evidence>
<evidence type="ECO:0008006" key="3">
    <source>
        <dbReference type="Google" id="ProtNLM"/>
    </source>
</evidence>
<name>A0A151J2Y3_9HYME</name>
<feature type="non-terminal residue" evidence="1">
    <location>
        <position position="1"/>
    </location>
</feature>
<dbReference type="AlphaFoldDB" id="A0A151J2Y3"/>
<dbReference type="Proteomes" id="UP000078492">
    <property type="component" value="Unassembled WGS sequence"/>
</dbReference>
<accession>A0A151J2Y3</accession>
<evidence type="ECO:0000313" key="2">
    <source>
        <dbReference type="Proteomes" id="UP000078492"/>
    </source>
</evidence>
<sequence length="354" mass="40453">RCCKRHQNNNLLTKEATNDIEVKSDYSTFSDETLCELLGNLRSVAAGKGFDFDYPPALTNSDYYNLTGLKKDQFNFVANCIKKHIKSISGRSYRTCIALLLTKVRTGLSISILSTLFTLSKRRAGRTIAAARIVLMSSFVPNFLRTNHISHEDFVSKHTTAIAKTLFIDRKDACILVADGTYMQEKSSNYRFQRRTYSVHKGRPLVKSMIIVNSTRYTKTIFGHYFVDGKNNDANILITLVRSDASELLSYLKTNVFVVDCGFRDCLKLLEDLGFITKMPHFLKDGSQHTFSEANEEELTQMTIGSYQIKQAQSYTEEHIADDGIYQLFIHRQERNIIRLQLQSRHTSSKVYNL</sequence>
<reference evidence="1 2" key="1">
    <citation type="submission" date="2015-09" db="EMBL/GenBank/DDBJ databases">
        <title>Trachymyrmex cornetzi WGS genome.</title>
        <authorList>
            <person name="Nygaard S."/>
            <person name="Hu H."/>
            <person name="Boomsma J."/>
            <person name="Zhang G."/>
        </authorList>
    </citation>
    <scope>NUCLEOTIDE SEQUENCE [LARGE SCALE GENOMIC DNA]</scope>
    <source>
        <strain evidence="1">Tcor2-1</strain>
        <tissue evidence="1">Whole body</tissue>
    </source>
</reference>
<gene>
    <name evidence="1" type="ORF">ALC57_11215</name>
</gene>
<organism evidence="1 2">
    <name type="scientific">Trachymyrmex cornetzi</name>
    <dbReference type="NCBI Taxonomy" id="471704"/>
    <lineage>
        <taxon>Eukaryota</taxon>
        <taxon>Metazoa</taxon>
        <taxon>Ecdysozoa</taxon>
        <taxon>Arthropoda</taxon>
        <taxon>Hexapoda</taxon>
        <taxon>Insecta</taxon>
        <taxon>Pterygota</taxon>
        <taxon>Neoptera</taxon>
        <taxon>Endopterygota</taxon>
        <taxon>Hymenoptera</taxon>
        <taxon>Apocrita</taxon>
        <taxon>Aculeata</taxon>
        <taxon>Formicoidea</taxon>
        <taxon>Formicidae</taxon>
        <taxon>Myrmicinae</taxon>
        <taxon>Trachymyrmex</taxon>
    </lineage>
</organism>
<dbReference type="EMBL" id="KQ980329">
    <property type="protein sequence ID" value="KYN16531.1"/>
    <property type="molecule type" value="Genomic_DNA"/>
</dbReference>